<dbReference type="AlphaFoldDB" id="A0A060WN75"/>
<feature type="compositionally biased region" description="Polar residues" evidence="6">
    <location>
        <begin position="430"/>
        <end position="443"/>
    </location>
</feature>
<dbReference type="SUPFAM" id="SSF46966">
    <property type="entry name" value="Spectrin repeat"/>
    <property type="match status" value="2"/>
</dbReference>
<dbReference type="Proteomes" id="UP000193380">
    <property type="component" value="Unassembled WGS sequence"/>
</dbReference>
<dbReference type="InterPro" id="IPR011993">
    <property type="entry name" value="PH-like_dom_sf"/>
</dbReference>
<feature type="domain" description="PH" evidence="7">
    <location>
        <begin position="568"/>
        <end position="676"/>
    </location>
</feature>
<dbReference type="InterPro" id="IPR018159">
    <property type="entry name" value="Spectrin/alpha-actinin"/>
</dbReference>
<reference evidence="9" key="2">
    <citation type="submission" date="2014-03" db="EMBL/GenBank/DDBJ databases">
        <authorList>
            <person name="Genoscope - CEA"/>
        </authorList>
    </citation>
    <scope>NUCLEOTIDE SEQUENCE</scope>
</reference>
<sequence>MEQVNKMVNEMIDCGHTDAATIAEWKDGLNESWADLLELMETRRQMLAASHQLHKFFTDCKEVLAQTAGKMRQLPEVRACQASIANPATLQRLMLSFEHALQLLVSQVRQLQENAAQLRTIYAGEKAEAIMSKEQEVMSAWKELLVSCEASRVQVTSVTDKVQFFSVVREQLMWMEGIMGQIGGDDPRDSSSAEVMMKQHGELKAKMDGRRKTIQQCVELGKILLAAGNPASEEIKEKLDALLAKQKDLSERWDKQQEKLQRKKDQFQYAQETVKAEAWLKAKEPLISSSSSSRVAGGAGGDAQVQTDEVEQLILRHEAFRNAAATWKERFSSLRQLSNAEKLREEQSSKPSPMPLSSRRMFPSSCLTPTIPLATSTLLRQTVQVHIEPRPKQTSLEMSASASSAAQRLGSTIASYAPVINGSGYHGLDNQSSSGGLESSNYPGLNHPGSGGVDSSSSYLGGNHQTGSPPYLTVFRILFLYNEDRLLGHTGLLFGFLNDIPLSCLFQARGEMYRPTSSLSAPVTYERPRARDRPKPRRRPRPKEPEEKRRSRSAPAQSPAQLLPPSHTAHNEGFLYRKHDFEGHQKSPSSKSWVNLYCVLSKGGITFYKDAKSTTTPYNEETPLDLSVCICDSTIGYKKKKNVFVIKKNDGNDYIFHAKDEEDLKAWVTNITTSITEHEEIAKWDKPTTSSTDPDRSERKEKSEGDADARSERRRGQRKRGLRRERGPRRREKAQRMQTRRRGVRGQRGGQGAPALMMICRNLAGSEEFSEEELELCMLGQGEDNEGSDGNPKGPFKDSEGSASSPPSDDPEEGQAKKRSRPVRSKARRVAANVRERKRILDYNQAFNALRVALNHDLSGKRLSKISTLQRAINRISALSVFLSSNPPSKPCSHRECHRPAGGPLAEPQSYISWHQASLPHQIEPQQGTHPHRLPTETHLYMDSMGSSCPPSPHYPCYSTEGQLYPLHGHCGKGNPLEQLPSSIRYTQVGEGLGYQPGVWASCAQGYMDAFVNPSPALGLPWQVSYLQETASPQHNLSLL</sequence>
<feature type="region of interest" description="Disordered" evidence="6">
    <location>
        <begin position="781"/>
        <end position="831"/>
    </location>
</feature>
<dbReference type="PROSITE" id="PS50003">
    <property type="entry name" value="PH_DOMAIN"/>
    <property type="match status" value="1"/>
</dbReference>
<dbReference type="CDD" id="cd10571">
    <property type="entry name" value="PH_beta_spectrin"/>
    <property type="match status" value="1"/>
</dbReference>
<feature type="coiled-coil region" evidence="5">
    <location>
        <begin position="101"/>
        <end position="128"/>
    </location>
</feature>
<dbReference type="Gene3D" id="1.20.58.60">
    <property type="match status" value="3"/>
</dbReference>
<keyword evidence="2" id="KW-0117">Actin capping</keyword>
<organism evidence="9 10">
    <name type="scientific">Oncorhynchus mykiss</name>
    <name type="common">Rainbow trout</name>
    <name type="synonym">Salmo gairdneri</name>
    <dbReference type="NCBI Taxonomy" id="8022"/>
    <lineage>
        <taxon>Eukaryota</taxon>
        <taxon>Metazoa</taxon>
        <taxon>Chordata</taxon>
        <taxon>Craniata</taxon>
        <taxon>Vertebrata</taxon>
        <taxon>Euteleostomi</taxon>
        <taxon>Actinopterygii</taxon>
        <taxon>Neopterygii</taxon>
        <taxon>Teleostei</taxon>
        <taxon>Protacanthopterygii</taxon>
        <taxon>Salmoniformes</taxon>
        <taxon>Salmonidae</taxon>
        <taxon>Salmoninae</taxon>
        <taxon>Oncorhynchus</taxon>
    </lineage>
</organism>
<dbReference type="InterPro" id="IPR011598">
    <property type="entry name" value="bHLH_dom"/>
</dbReference>
<dbReference type="SMART" id="SM00150">
    <property type="entry name" value="SPEC"/>
    <property type="match status" value="2"/>
</dbReference>
<feature type="domain" description="BHLH" evidence="8">
    <location>
        <begin position="827"/>
        <end position="879"/>
    </location>
</feature>
<evidence type="ECO:0000256" key="3">
    <source>
        <dbReference type="ARBA" id="ARBA00022737"/>
    </source>
</evidence>
<dbReference type="Pfam" id="PF00169">
    <property type="entry name" value="PH"/>
    <property type="match status" value="1"/>
</dbReference>
<dbReference type="Gene3D" id="4.10.280.10">
    <property type="entry name" value="Helix-loop-helix DNA-binding domain"/>
    <property type="match status" value="1"/>
</dbReference>
<dbReference type="FunFam" id="2.30.29.30:FF:000024">
    <property type="entry name" value="Spectrin beta chain"/>
    <property type="match status" value="1"/>
</dbReference>
<dbReference type="GO" id="GO:0051693">
    <property type="term" value="P:actin filament capping"/>
    <property type="evidence" value="ECO:0007669"/>
    <property type="project" value="UniProtKB-KW"/>
</dbReference>
<accession>A0A060WN75</accession>
<evidence type="ECO:0000256" key="6">
    <source>
        <dbReference type="SAM" id="MobiDB-lite"/>
    </source>
</evidence>
<dbReference type="Gene3D" id="2.30.29.30">
    <property type="entry name" value="Pleckstrin-homology domain (PH domain)/Phosphotyrosine-binding domain (PTB)"/>
    <property type="match status" value="1"/>
</dbReference>
<dbReference type="CDD" id="cd18912">
    <property type="entry name" value="bHLH_TS_bHLHa9"/>
    <property type="match status" value="1"/>
</dbReference>
<dbReference type="SMART" id="SM00353">
    <property type="entry name" value="HLH"/>
    <property type="match status" value="1"/>
</dbReference>
<name>A0A060WN75_ONCMY</name>
<proteinExistence type="inferred from homology"/>
<feature type="region of interest" description="Disordered" evidence="6">
    <location>
        <begin position="517"/>
        <end position="567"/>
    </location>
</feature>
<evidence type="ECO:0008006" key="11">
    <source>
        <dbReference type="Google" id="ProtNLM"/>
    </source>
</evidence>
<dbReference type="InterPro" id="IPR002017">
    <property type="entry name" value="Spectrin_repeat"/>
</dbReference>
<gene>
    <name evidence="9" type="ORF">GSONMT00074634001</name>
</gene>
<evidence type="ECO:0000256" key="5">
    <source>
        <dbReference type="SAM" id="Coils"/>
    </source>
</evidence>
<feature type="region of interest" description="Disordered" evidence="6">
    <location>
        <begin position="679"/>
        <end position="751"/>
    </location>
</feature>
<evidence type="ECO:0000256" key="2">
    <source>
        <dbReference type="ARBA" id="ARBA00022467"/>
    </source>
</evidence>
<dbReference type="GO" id="GO:0046983">
    <property type="term" value="F:protein dimerization activity"/>
    <property type="evidence" value="ECO:0007669"/>
    <property type="project" value="InterPro"/>
</dbReference>
<evidence type="ECO:0000313" key="9">
    <source>
        <dbReference type="EMBL" id="CDQ66050.1"/>
    </source>
</evidence>
<dbReference type="Pfam" id="PF00435">
    <property type="entry name" value="Spectrin"/>
    <property type="match status" value="3"/>
</dbReference>
<dbReference type="Pfam" id="PF00010">
    <property type="entry name" value="HLH"/>
    <property type="match status" value="1"/>
</dbReference>
<dbReference type="SMART" id="SM00233">
    <property type="entry name" value="PH"/>
    <property type="match status" value="1"/>
</dbReference>
<dbReference type="CDD" id="cd00176">
    <property type="entry name" value="SPEC"/>
    <property type="match status" value="1"/>
</dbReference>
<feature type="compositionally biased region" description="Low complexity" evidence="6">
    <location>
        <begin position="553"/>
        <end position="566"/>
    </location>
</feature>
<evidence type="ECO:0000259" key="7">
    <source>
        <dbReference type="PROSITE" id="PS50003"/>
    </source>
</evidence>
<keyword evidence="5" id="KW-0175">Coiled coil</keyword>
<dbReference type="STRING" id="8022.A0A060WN75"/>
<dbReference type="PROSITE" id="PS50888">
    <property type="entry name" value="BHLH"/>
    <property type="match status" value="1"/>
</dbReference>
<feature type="compositionally biased region" description="Basic residues" evidence="6">
    <location>
        <begin position="817"/>
        <end position="829"/>
    </location>
</feature>
<feature type="compositionally biased region" description="Polar residues" evidence="6">
    <location>
        <begin position="453"/>
        <end position="462"/>
    </location>
</feature>
<feature type="compositionally biased region" description="Basic residues" evidence="6">
    <location>
        <begin position="712"/>
        <end position="745"/>
    </location>
</feature>
<dbReference type="InterPro" id="IPR036638">
    <property type="entry name" value="HLH_DNA-bd_sf"/>
</dbReference>
<dbReference type="PaxDb" id="8022-A0A060WN75"/>
<protein>
    <recommendedName>
        <fullName evidence="11">PH domain-containing protein</fullName>
    </recommendedName>
</protein>
<dbReference type="PANTHER" id="PTHR11915">
    <property type="entry name" value="SPECTRIN/FILAMIN RELATED CYTOSKELETAL PROTEIN"/>
    <property type="match status" value="1"/>
</dbReference>
<evidence type="ECO:0000256" key="1">
    <source>
        <dbReference type="ARBA" id="ARBA00006826"/>
    </source>
</evidence>
<keyword evidence="3" id="KW-0677">Repeat</keyword>
<dbReference type="EMBL" id="FR904528">
    <property type="protein sequence ID" value="CDQ66050.1"/>
    <property type="molecule type" value="Genomic_DNA"/>
</dbReference>
<evidence type="ECO:0000259" key="8">
    <source>
        <dbReference type="PROSITE" id="PS50888"/>
    </source>
</evidence>
<dbReference type="GO" id="GO:0003779">
    <property type="term" value="F:actin binding"/>
    <property type="evidence" value="ECO:0007669"/>
    <property type="project" value="UniProtKB-KW"/>
</dbReference>
<dbReference type="InterPro" id="IPR001849">
    <property type="entry name" value="PH_domain"/>
</dbReference>
<dbReference type="SUPFAM" id="SSF50729">
    <property type="entry name" value="PH domain-like"/>
    <property type="match status" value="1"/>
</dbReference>
<feature type="region of interest" description="Disordered" evidence="6">
    <location>
        <begin position="338"/>
        <end position="360"/>
    </location>
</feature>
<comment type="similarity">
    <text evidence="1">Belongs to the spectrin family.</text>
</comment>
<keyword evidence="4" id="KW-0009">Actin-binding</keyword>
<dbReference type="SUPFAM" id="SSF47459">
    <property type="entry name" value="HLH, helix-loop-helix DNA-binding domain"/>
    <property type="match status" value="1"/>
</dbReference>
<reference evidence="9" key="1">
    <citation type="journal article" date="2014" name="Nat. Commun.">
        <title>The rainbow trout genome provides novel insights into evolution after whole-genome duplication in vertebrates.</title>
        <authorList>
            <person name="Berthelot C."/>
            <person name="Brunet F."/>
            <person name="Chalopin D."/>
            <person name="Juanchich A."/>
            <person name="Bernard M."/>
            <person name="Noel B."/>
            <person name="Bento P."/>
            <person name="Da Silva C."/>
            <person name="Labadie K."/>
            <person name="Alberti A."/>
            <person name="Aury J.M."/>
            <person name="Louis A."/>
            <person name="Dehais P."/>
            <person name="Bardou P."/>
            <person name="Montfort J."/>
            <person name="Klopp C."/>
            <person name="Cabau C."/>
            <person name="Gaspin C."/>
            <person name="Thorgaard G.H."/>
            <person name="Boussaha M."/>
            <person name="Quillet E."/>
            <person name="Guyomard R."/>
            <person name="Galiana D."/>
            <person name="Bobe J."/>
            <person name="Volff J.N."/>
            <person name="Genet C."/>
            <person name="Wincker P."/>
            <person name="Jaillon O."/>
            <person name="Roest Crollius H."/>
            <person name="Guiguen Y."/>
        </authorList>
    </citation>
    <scope>NUCLEOTIDE SEQUENCE [LARGE SCALE GENOMIC DNA]</scope>
</reference>
<evidence type="ECO:0000313" key="10">
    <source>
        <dbReference type="Proteomes" id="UP000193380"/>
    </source>
</evidence>
<feature type="coiled-coil region" evidence="5">
    <location>
        <begin position="232"/>
        <end position="266"/>
    </location>
</feature>
<feature type="region of interest" description="Disordered" evidence="6">
    <location>
        <begin position="430"/>
        <end position="462"/>
    </location>
</feature>
<dbReference type="GO" id="GO:0005543">
    <property type="term" value="F:phospholipid binding"/>
    <property type="evidence" value="ECO:0007669"/>
    <property type="project" value="InterPro"/>
</dbReference>
<dbReference type="InterPro" id="IPR001605">
    <property type="entry name" value="PH_dom-spectrin-type"/>
</dbReference>
<dbReference type="PRINTS" id="PR00683">
    <property type="entry name" value="SPECTRINPH"/>
</dbReference>
<evidence type="ECO:0000256" key="4">
    <source>
        <dbReference type="ARBA" id="ARBA00023203"/>
    </source>
</evidence>
<feature type="compositionally biased region" description="Basic and acidic residues" evidence="6">
    <location>
        <begin position="693"/>
        <end position="711"/>
    </location>
</feature>